<comment type="caution">
    <text evidence="2">The sequence shown here is derived from an EMBL/GenBank/DDBJ whole genome shotgun (WGS) entry which is preliminary data.</text>
</comment>
<evidence type="ECO:0000256" key="1">
    <source>
        <dbReference type="SAM" id="Phobius"/>
    </source>
</evidence>
<dbReference type="Proteomes" id="UP000729357">
    <property type="component" value="Unassembled WGS sequence"/>
</dbReference>
<gene>
    <name evidence="2" type="ORF">KCU98_g1975</name>
</gene>
<feature type="transmembrane region" description="Helical" evidence="1">
    <location>
        <begin position="641"/>
        <end position="664"/>
    </location>
</feature>
<keyword evidence="3" id="KW-1185">Reference proteome</keyword>
<sequence>MAVTSYKKLLTVNETKSGQELVSSSLELLRLSNTTSYDLNNVSARVPNVEPKWTAKYRAISATLGHGLSAWTQQTLRSFRLLLLLAVGPWKKKEEQPKIALNTEWVSVLTGLLIHVLPLTACITLIDLNATSYYLSKHVSTLAFQFLAKFIELLAQASLGSAVFVYLRALYTGPDSVPFGALFAGLQITSVSYLWSLEFAGAITSKSFKRTRRLVFLSLIPLSVVLAVGIGPSIAIALTPTLGDFYNGWAEVWINATEEQIFPSNIDPNVLVYNISSNCATGDCARYGWETAMTIAQSSQQSTVALTTQQGSLALTQDALPNREIRWNTSIGLSGSDSWSGLPSLSATVTIPSKVIAWSLNQLAQLSYFMKLWPAGDQTFTTTSRQPIVTASCAEAHWLNSTTVYTTFSNDSDQYILQSPDLRNLTQSEFFDWVFLDHDELVIQGSSQLKPTVWVLSHYPLASLAEADTALCAISAGYARVQTSVSYTKETFEVGNKLISSETNNVSASTVPVPAIWLNRTLPTLGTLLDNGLLQVDMATFLAASLAISMAQWPKQTLEYPNDSPSSVGSSSLADPGIIIGRPRSNQSDWPNPSVRWLGSSTEDHILFPGSEYAEEQHKYRLRMDVSSYGYGYHIDQPTKIIAICVLAMYCLYILVFIVFTLTLNRVHSSAWDSIGELTALAIMSRPDEKLRNTSAGVETVALFKLPMNIRANDKNHLEILFGDDEDGSRSGVVEKDKKYE</sequence>
<feature type="transmembrane region" description="Helical" evidence="1">
    <location>
        <begin position="179"/>
        <end position="202"/>
    </location>
</feature>
<protein>
    <recommendedName>
        <fullName evidence="4">Transmembrane protein</fullName>
    </recommendedName>
</protein>
<reference evidence="2" key="2">
    <citation type="submission" date="2021-08" db="EMBL/GenBank/DDBJ databases">
        <authorList>
            <person name="Gostincar C."/>
            <person name="Sun X."/>
            <person name="Song Z."/>
            <person name="Gunde-Cimerman N."/>
        </authorList>
    </citation>
    <scope>NUCLEOTIDE SEQUENCE</scope>
    <source>
        <strain evidence="2">EXF-9298</strain>
    </source>
</reference>
<dbReference type="AlphaFoldDB" id="A0A9P8K118"/>
<accession>A0A9P8K118</accession>
<reference evidence="2" key="1">
    <citation type="journal article" date="2021" name="J Fungi (Basel)">
        <title>Virulence traits and population genomics of the black yeast Aureobasidium melanogenum.</title>
        <authorList>
            <person name="Cernosa A."/>
            <person name="Sun X."/>
            <person name="Gostincar C."/>
            <person name="Fang C."/>
            <person name="Gunde-Cimerman N."/>
            <person name="Song Z."/>
        </authorList>
    </citation>
    <scope>NUCLEOTIDE SEQUENCE</scope>
    <source>
        <strain evidence="2">EXF-9298</strain>
    </source>
</reference>
<keyword evidence="1" id="KW-0472">Membrane</keyword>
<evidence type="ECO:0008006" key="4">
    <source>
        <dbReference type="Google" id="ProtNLM"/>
    </source>
</evidence>
<evidence type="ECO:0000313" key="3">
    <source>
        <dbReference type="Proteomes" id="UP000729357"/>
    </source>
</evidence>
<evidence type="ECO:0000313" key="2">
    <source>
        <dbReference type="EMBL" id="KAG9989324.1"/>
    </source>
</evidence>
<keyword evidence="1" id="KW-1133">Transmembrane helix</keyword>
<feature type="transmembrane region" description="Helical" evidence="1">
    <location>
        <begin position="105"/>
        <end position="126"/>
    </location>
</feature>
<keyword evidence="1" id="KW-0812">Transmembrane</keyword>
<dbReference type="EMBL" id="JAHFXS010000090">
    <property type="protein sequence ID" value="KAG9989324.1"/>
    <property type="molecule type" value="Genomic_DNA"/>
</dbReference>
<organism evidence="2 3">
    <name type="scientific">Aureobasidium melanogenum</name>
    <name type="common">Aureobasidium pullulans var. melanogenum</name>
    <dbReference type="NCBI Taxonomy" id="46634"/>
    <lineage>
        <taxon>Eukaryota</taxon>
        <taxon>Fungi</taxon>
        <taxon>Dikarya</taxon>
        <taxon>Ascomycota</taxon>
        <taxon>Pezizomycotina</taxon>
        <taxon>Dothideomycetes</taxon>
        <taxon>Dothideomycetidae</taxon>
        <taxon>Dothideales</taxon>
        <taxon>Saccotheciaceae</taxon>
        <taxon>Aureobasidium</taxon>
    </lineage>
</organism>
<proteinExistence type="predicted"/>
<feature type="non-terminal residue" evidence="2">
    <location>
        <position position="1"/>
    </location>
</feature>
<feature type="transmembrane region" description="Helical" evidence="1">
    <location>
        <begin position="214"/>
        <end position="238"/>
    </location>
</feature>
<name>A0A9P8K118_AURME</name>